<keyword evidence="3" id="KW-1185">Reference proteome</keyword>
<sequence length="110" mass="11080">MTVANNTPTTSVDSANPKTIDERQANLPLPDQPPTSSDWQSADARTVNVGSGGVSGDISHGSGAANLHSPAVGGEDITVGRTAKDGLGGLPSDAVARDSKNASGLEETRK</sequence>
<feature type="compositionally biased region" description="Polar residues" evidence="1">
    <location>
        <begin position="1"/>
        <end position="17"/>
    </location>
</feature>
<comment type="caution">
    <text evidence="2">The sequence shown here is derived from an EMBL/GenBank/DDBJ whole genome shotgun (WGS) entry which is preliminary data.</text>
</comment>
<name>A0ABR3SVZ3_9PEZI</name>
<feature type="compositionally biased region" description="Basic and acidic residues" evidence="1">
    <location>
        <begin position="95"/>
        <end position="110"/>
    </location>
</feature>
<evidence type="ECO:0000313" key="2">
    <source>
        <dbReference type="EMBL" id="KAL1630493.1"/>
    </source>
</evidence>
<reference evidence="2 3" key="1">
    <citation type="submission" date="2024-02" db="EMBL/GenBank/DDBJ databases">
        <title>De novo assembly and annotation of 12 fungi associated with fruit tree decline syndrome in Ontario, Canada.</title>
        <authorList>
            <person name="Sulman M."/>
            <person name="Ellouze W."/>
            <person name="Ilyukhin E."/>
        </authorList>
    </citation>
    <scope>NUCLEOTIDE SEQUENCE [LARGE SCALE GENOMIC DNA]</scope>
    <source>
        <strain evidence="2 3">M1-105</strain>
    </source>
</reference>
<protein>
    <submittedName>
        <fullName evidence="2">Uncharacterized protein</fullName>
    </submittedName>
</protein>
<accession>A0ABR3SVZ3</accession>
<organism evidence="2 3">
    <name type="scientific">Neofusicoccum ribis</name>
    <dbReference type="NCBI Taxonomy" id="45134"/>
    <lineage>
        <taxon>Eukaryota</taxon>
        <taxon>Fungi</taxon>
        <taxon>Dikarya</taxon>
        <taxon>Ascomycota</taxon>
        <taxon>Pezizomycotina</taxon>
        <taxon>Dothideomycetes</taxon>
        <taxon>Dothideomycetes incertae sedis</taxon>
        <taxon>Botryosphaeriales</taxon>
        <taxon>Botryosphaeriaceae</taxon>
        <taxon>Neofusicoccum</taxon>
    </lineage>
</organism>
<evidence type="ECO:0000256" key="1">
    <source>
        <dbReference type="SAM" id="MobiDB-lite"/>
    </source>
</evidence>
<dbReference type="EMBL" id="JAJVDC020000046">
    <property type="protein sequence ID" value="KAL1630493.1"/>
    <property type="molecule type" value="Genomic_DNA"/>
</dbReference>
<feature type="region of interest" description="Disordered" evidence="1">
    <location>
        <begin position="1"/>
        <end position="110"/>
    </location>
</feature>
<proteinExistence type="predicted"/>
<gene>
    <name evidence="2" type="ORF">SLS56_004893</name>
</gene>
<evidence type="ECO:0000313" key="3">
    <source>
        <dbReference type="Proteomes" id="UP001521116"/>
    </source>
</evidence>
<dbReference type="Proteomes" id="UP001521116">
    <property type="component" value="Unassembled WGS sequence"/>
</dbReference>